<sequence length="57" mass="6249">MLMDLVHFLLNNSSNVGQEKLVNMVSADEIKIITDTLKSLESANTSILPASISWTSK</sequence>
<proteinExistence type="predicted"/>
<reference evidence="1 2" key="1">
    <citation type="submission" date="2020-01" db="EMBL/GenBank/DDBJ databases">
        <authorList>
            <person name="Liu G."/>
            <person name="Liu B."/>
        </authorList>
    </citation>
    <scope>NUCLEOTIDE SEQUENCE [LARGE SCALE GENOMIC DNA]</scope>
    <source>
        <strain evidence="1 2">FJAT-51161</strain>
    </source>
</reference>
<dbReference type="EMBL" id="CP067341">
    <property type="protein sequence ID" value="QQP12200.1"/>
    <property type="molecule type" value="Genomic_DNA"/>
</dbReference>
<organism evidence="1 2">
    <name type="scientific">Lysinibacillus agricola</name>
    <dbReference type="NCBI Taxonomy" id="2590012"/>
    <lineage>
        <taxon>Bacteria</taxon>
        <taxon>Bacillati</taxon>
        <taxon>Bacillota</taxon>
        <taxon>Bacilli</taxon>
        <taxon>Bacillales</taxon>
        <taxon>Bacillaceae</taxon>
        <taxon>Lysinibacillus</taxon>
    </lineage>
</organism>
<gene>
    <name evidence="1" type="ORF">FJQ98_24400</name>
</gene>
<dbReference type="Proteomes" id="UP000596049">
    <property type="component" value="Chromosome"/>
</dbReference>
<keyword evidence="2" id="KW-1185">Reference proteome</keyword>
<name>A0ABX7ASM7_9BACI</name>
<protein>
    <submittedName>
        <fullName evidence="1">Uncharacterized protein</fullName>
    </submittedName>
</protein>
<evidence type="ECO:0000313" key="2">
    <source>
        <dbReference type="Proteomes" id="UP000596049"/>
    </source>
</evidence>
<evidence type="ECO:0000313" key="1">
    <source>
        <dbReference type="EMBL" id="QQP12200.1"/>
    </source>
</evidence>
<dbReference type="RefSeq" id="WP_198926860.1">
    <property type="nucleotide sequence ID" value="NZ_CP067341.1"/>
</dbReference>
<accession>A0ABX7ASM7</accession>